<name>A0A2A2HCD8_9EURY</name>
<dbReference type="Proteomes" id="UP000246004">
    <property type="component" value="Unassembled WGS sequence"/>
</dbReference>
<dbReference type="AlphaFoldDB" id="A0A2A2HCD8"/>
<protein>
    <submittedName>
        <fullName evidence="2">Endonuclease</fullName>
    </submittedName>
</protein>
<evidence type="ECO:0000259" key="1">
    <source>
        <dbReference type="SMART" id="SM00465"/>
    </source>
</evidence>
<accession>A0A2A2HCD8</accession>
<dbReference type="Proteomes" id="UP000217528">
    <property type="component" value="Unassembled WGS sequence"/>
</dbReference>
<dbReference type="PANTHER" id="PTHR37460">
    <property type="entry name" value="ENDONUCLEASE III"/>
    <property type="match status" value="1"/>
</dbReference>
<reference evidence="2 4" key="2">
    <citation type="journal article" date="2017" name="BMC Genomics">
        <title>Genomic analysis of methanogenic archaea reveals a shift towards energy conservation.</title>
        <authorList>
            <person name="Gilmore S.P."/>
            <person name="Henske J.K."/>
            <person name="Sexton J.A."/>
            <person name="Solomon K.V."/>
            <person name="Seppala S."/>
            <person name="Yoo J.I."/>
            <person name="Huyett L.M."/>
            <person name="Pressman A."/>
            <person name="Cogan J.Z."/>
            <person name="Kivenson V."/>
            <person name="Peng X."/>
            <person name="Tan Y."/>
            <person name="Valentine D.L."/>
            <person name="O'Malley M.A."/>
        </authorList>
    </citation>
    <scope>NUCLEOTIDE SEQUENCE [LARGE SCALE GENOMIC DNA]</scope>
    <source>
        <strain evidence="2 4">1R-7</strain>
    </source>
</reference>
<evidence type="ECO:0000313" key="3">
    <source>
        <dbReference type="EMBL" id="PWL08907.1"/>
    </source>
</evidence>
<evidence type="ECO:0000313" key="2">
    <source>
        <dbReference type="EMBL" id="PAV07018.1"/>
    </source>
</evidence>
<comment type="caution">
    <text evidence="2">The sequence shown here is derived from an EMBL/GenBank/DDBJ whole genome shotgun (WGS) entry which is preliminary data.</text>
</comment>
<reference evidence="3 5" key="1">
    <citation type="submission" date="2016-04" db="EMBL/GenBank/DDBJ databases">
        <title>Genome sequence of Methanosphaera cuniculi DSM 4103.</title>
        <authorList>
            <person name="Poehlein A."/>
            <person name="Seedorf H."/>
            <person name="Daniel R."/>
        </authorList>
    </citation>
    <scope>NUCLEOTIDE SEQUENCE [LARGE SCALE GENOMIC DNA]</scope>
    <source>
        <strain evidence="3 5">DSM 4103</strain>
    </source>
</reference>
<dbReference type="SMART" id="SM00465">
    <property type="entry name" value="GIYc"/>
    <property type="match status" value="1"/>
</dbReference>
<dbReference type="GO" id="GO:0004519">
    <property type="term" value="F:endonuclease activity"/>
    <property type="evidence" value="ECO:0007669"/>
    <property type="project" value="UniProtKB-KW"/>
</dbReference>
<keyword evidence="2" id="KW-0255">Endonuclease</keyword>
<dbReference type="InterPro" id="IPR002837">
    <property type="entry name" value="DUF123"/>
</dbReference>
<dbReference type="InterPro" id="IPR000305">
    <property type="entry name" value="GIY-YIG_endonuc"/>
</dbReference>
<feature type="domain" description="GIY-YIG" evidence="1">
    <location>
        <begin position="29"/>
        <end position="128"/>
    </location>
</feature>
<dbReference type="PANTHER" id="PTHR37460:SF1">
    <property type="entry name" value="ENDONUCLEASE III"/>
    <property type="match status" value="1"/>
</dbReference>
<keyword evidence="4" id="KW-1185">Reference proteome</keyword>
<dbReference type="OrthoDB" id="17296at2157"/>
<dbReference type="CDD" id="cd10441">
    <property type="entry name" value="GIY-YIG_COG1833"/>
    <property type="match status" value="1"/>
</dbReference>
<keyword evidence="2" id="KW-0540">Nuclease</keyword>
<dbReference type="RefSeq" id="WP_095608940.1">
    <property type="nucleotide sequence ID" value="NZ_LMVN01000023.1"/>
</dbReference>
<dbReference type="Pfam" id="PF01986">
    <property type="entry name" value="DUF123"/>
    <property type="match status" value="1"/>
</dbReference>
<evidence type="ECO:0000313" key="4">
    <source>
        <dbReference type="Proteomes" id="UP000217528"/>
    </source>
</evidence>
<keyword evidence="2" id="KW-0378">Hydrolase</keyword>
<gene>
    <name evidence="2" type="ORF">ASJ82_01960</name>
    <name evidence="3" type="ORF">MSCUN_01730</name>
</gene>
<organism evidence="2 4">
    <name type="scientific">Methanosphaera cuniculi</name>
    <dbReference type="NCBI Taxonomy" id="1077256"/>
    <lineage>
        <taxon>Archaea</taxon>
        <taxon>Methanobacteriati</taxon>
        <taxon>Methanobacteriota</taxon>
        <taxon>Methanomada group</taxon>
        <taxon>Methanobacteria</taxon>
        <taxon>Methanobacteriales</taxon>
        <taxon>Methanobacteriaceae</taxon>
        <taxon>Methanosphaera</taxon>
    </lineage>
</organism>
<sequence length="155" mass="18058">MNNVNFNKSLPDKGNYCLIIKVENDCSIKIGARGNIDFSCGYYVYVGSALGSLSKRITRHLSDDKKKHWHADYLLLDKNTKVEQVIYTHSTKKIECMISNEISQDTDKYIESFGCSDCKCRSHLYYFDTYDEAIKSSCKSYEKIGYMPYKWYEKN</sequence>
<dbReference type="EMBL" id="LWMS01000005">
    <property type="protein sequence ID" value="PWL08907.1"/>
    <property type="molecule type" value="Genomic_DNA"/>
</dbReference>
<evidence type="ECO:0000313" key="5">
    <source>
        <dbReference type="Proteomes" id="UP000246004"/>
    </source>
</evidence>
<dbReference type="EMBL" id="LMVN01000023">
    <property type="protein sequence ID" value="PAV07018.1"/>
    <property type="molecule type" value="Genomic_DNA"/>
</dbReference>
<proteinExistence type="predicted"/>